<dbReference type="InterPro" id="IPR004360">
    <property type="entry name" value="Glyas_Fos-R_dOase_dom"/>
</dbReference>
<evidence type="ECO:0000313" key="2">
    <source>
        <dbReference type="EMBL" id="NBC70354.1"/>
    </source>
</evidence>
<dbReference type="SUPFAM" id="SSF54593">
    <property type="entry name" value="Glyoxalase/Bleomycin resistance protein/Dihydroxybiphenyl dioxygenase"/>
    <property type="match status" value="1"/>
</dbReference>
<dbReference type="OrthoDB" id="291991at2"/>
<dbReference type="Proteomes" id="UP000558113">
    <property type="component" value="Unassembled WGS sequence"/>
</dbReference>
<evidence type="ECO:0000259" key="1">
    <source>
        <dbReference type="PROSITE" id="PS51819"/>
    </source>
</evidence>
<keyword evidence="3" id="KW-1185">Reference proteome</keyword>
<dbReference type="InterPro" id="IPR037523">
    <property type="entry name" value="VOC_core"/>
</dbReference>
<dbReference type="EMBL" id="JAAAMU010000007">
    <property type="protein sequence ID" value="NBC70354.1"/>
    <property type="molecule type" value="Genomic_DNA"/>
</dbReference>
<sequence length="151" mass="16913">MEKKALLKRIECAYLPVTDVAASAAWYERVLGLKLRSPIQPGSGAIMIMESGQWLFLLPAPGGNPLHFVTTGWTEDHSPFEMFPICFETDDIRALDSSLRQSGVWMEEAIRDEGGCGLQLDFKDPDGNKFQVWQQPVIVPSKMPTEQWVSS</sequence>
<proteinExistence type="predicted"/>
<accession>A0A7X5C2G9</accession>
<dbReference type="PROSITE" id="PS51819">
    <property type="entry name" value="VOC"/>
    <property type="match status" value="1"/>
</dbReference>
<organism evidence="2 3">
    <name type="scientific">Paenibacillus sacheonensis</name>
    <dbReference type="NCBI Taxonomy" id="742054"/>
    <lineage>
        <taxon>Bacteria</taxon>
        <taxon>Bacillati</taxon>
        <taxon>Bacillota</taxon>
        <taxon>Bacilli</taxon>
        <taxon>Bacillales</taxon>
        <taxon>Paenibacillaceae</taxon>
        <taxon>Paenibacillus</taxon>
    </lineage>
</organism>
<gene>
    <name evidence="2" type="ORF">GT003_15240</name>
</gene>
<dbReference type="RefSeq" id="WP_161699221.1">
    <property type="nucleotide sequence ID" value="NZ_JAAAMU010000007.1"/>
</dbReference>
<protein>
    <submittedName>
        <fullName evidence="2">VOC family protein</fullName>
    </submittedName>
</protein>
<feature type="domain" description="VOC" evidence="1">
    <location>
        <begin position="9"/>
        <end position="135"/>
    </location>
</feature>
<dbReference type="InterPro" id="IPR029068">
    <property type="entry name" value="Glyas_Bleomycin-R_OHBP_Dase"/>
</dbReference>
<evidence type="ECO:0000313" key="3">
    <source>
        <dbReference type="Proteomes" id="UP000558113"/>
    </source>
</evidence>
<dbReference type="CDD" id="cd06587">
    <property type="entry name" value="VOC"/>
    <property type="match status" value="1"/>
</dbReference>
<reference evidence="2 3" key="1">
    <citation type="submission" date="2020-01" db="EMBL/GenBank/DDBJ databases">
        <title>Paenibacillus soybeanensis sp. nov. isolated from the nodules of soybean (Glycine max(L.) Merr).</title>
        <authorList>
            <person name="Wang H."/>
        </authorList>
    </citation>
    <scope>NUCLEOTIDE SEQUENCE [LARGE SCALE GENOMIC DNA]</scope>
    <source>
        <strain evidence="2 3">DSM 23054</strain>
    </source>
</reference>
<dbReference type="Pfam" id="PF00903">
    <property type="entry name" value="Glyoxalase"/>
    <property type="match status" value="1"/>
</dbReference>
<comment type="caution">
    <text evidence="2">The sequence shown here is derived from an EMBL/GenBank/DDBJ whole genome shotgun (WGS) entry which is preliminary data.</text>
</comment>
<dbReference type="Gene3D" id="3.10.180.10">
    <property type="entry name" value="2,3-Dihydroxybiphenyl 1,2-Dioxygenase, domain 1"/>
    <property type="match status" value="1"/>
</dbReference>
<name>A0A7X5C2G9_9BACL</name>
<dbReference type="AlphaFoldDB" id="A0A7X5C2G9"/>